<evidence type="ECO:0008006" key="4">
    <source>
        <dbReference type="Google" id="ProtNLM"/>
    </source>
</evidence>
<feature type="coiled-coil region" evidence="1">
    <location>
        <begin position="30"/>
        <end position="60"/>
    </location>
</feature>
<keyword evidence="3" id="KW-1185">Reference proteome</keyword>
<accession>I0JIP0</accession>
<organism evidence="2 3">
    <name type="scientific">Halobacillus halophilus (strain ATCC 35676 / DSM 2266 / JCM 20832 / KCTC 3685 / LMG 17431 / NBRC 102448 / NCIMB 2269)</name>
    <name type="common">Sporosarcina halophila</name>
    <dbReference type="NCBI Taxonomy" id="866895"/>
    <lineage>
        <taxon>Bacteria</taxon>
        <taxon>Bacillati</taxon>
        <taxon>Bacillota</taxon>
        <taxon>Bacilli</taxon>
        <taxon>Bacillales</taxon>
        <taxon>Bacillaceae</taxon>
        <taxon>Halobacillus</taxon>
    </lineage>
</organism>
<keyword evidence="1" id="KW-0175">Coiled coil</keyword>
<dbReference type="KEGG" id="hhd:HBHAL_1641"/>
<dbReference type="STRING" id="866895.HBHAL_1641"/>
<protein>
    <recommendedName>
        <fullName evidence="4">MerR family transcriptional regulator</fullName>
    </recommendedName>
</protein>
<dbReference type="EMBL" id="HE717023">
    <property type="protein sequence ID" value="CCG44008.1"/>
    <property type="molecule type" value="Genomic_DNA"/>
</dbReference>
<dbReference type="HOGENOM" id="CLU_1413405_0_0_9"/>
<sequence>MNNRLLFGLLLFSLVATTVFNVYVAGTSSKDDMQAEIRSLEVEKQQALEEKNELKHTLKEEDPAEIQKHKKALEGQVSAFIETAFVQNKEMYQDRKKRAKNIMSDELVNTFFPTNVYKGETETSVDDVEVFIKTGNLASNHVQVIVRLEHTLHSLKNDQNQVSPVFIEMNVQRQKDQWIITDFQDFREERNE</sequence>
<dbReference type="eggNOG" id="ENOG5033PHQ">
    <property type="taxonomic scope" value="Bacteria"/>
</dbReference>
<evidence type="ECO:0000313" key="3">
    <source>
        <dbReference type="Proteomes" id="UP000007397"/>
    </source>
</evidence>
<evidence type="ECO:0000256" key="1">
    <source>
        <dbReference type="SAM" id="Coils"/>
    </source>
</evidence>
<evidence type="ECO:0000313" key="2">
    <source>
        <dbReference type="EMBL" id="CCG44008.1"/>
    </source>
</evidence>
<dbReference type="RefSeq" id="WP_014641915.1">
    <property type="nucleotide sequence ID" value="NC_017668.1"/>
</dbReference>
<dbReference type="PATRIC" id="fig|866895.3.peg.637"/>
<reference evidence="2 3" key="1">
    <citation type="journal article" date="2013" name="Environ. Microbiol.">
        <title>Chloride and organic osmolytes: a hybrid strategy to cope with elevated salinities by the moderately halophilic, chloride-dependent bacterium Halobacillus halophilus.</title>
        <authorList>
            <person name="Saum S.H."/>
            <person name="Pfeiffer F."/>
            <person name="Palm P."/>
            <person name="Rampp M."/>
            <person name="Schuster S.C."/>
            <person name="Muller V."/>
            <person name="Oesterhelt D."/>
        </authorList>
    </citation>
    <scope>NUCLEOTIDE SEQUENCE [LARGE SCALE GENOMIC DNA]</scope>
    <source>
        <strain evidence="3">ATCC 35676 / DSM 2266 / JCM 20832 / KCTC 3685 / LMG 17431 / NBRC 102448 / NCIMB 2269</strain>
    </source>
</reference>
<proteinExistence type="predicted"/>
<name>I0JIP0_HALH3</name>
<dbReference type="Proteomes" id="UP000007397">
    <property type="component" value="Chromosome"/>
</dbReference>
<gene>
    <name evidence="2" type="ordered locus">HBHAL_1641</name>
</gene>
<dbReference type="AlphaFoldDB" id="I0JIP0"/>